<organism evidence="1 2">
    <name type="scientific">Methanosarcina acetivorans (strain ATCC 35395 / DSM 2834 / JCM 12185 / C2A)</name>
    <dbReference type="NCBI Taxonomy" id="188937"/>
    <lineage>
        <taxon>Archaea</taxon>
        <taxon>Methanobacteriati</taxon>
        <taxon>Methanobacteriota</taxon>
        <taxon>Stenosarchaea group</taxon>
        <taxon>Methanomicrobia</taxon>
        <taxon>Methanosarcinales</taxon>
        <taxon>Methanosarcinaceae</taxon>
        <taxon>Methanosarcina</taxon>
    </lineage>
</organism>
<proteinExistence type="predicted"/>
<dbReference type="AlphaFoldDB" id="Q8TPL1"/>
<dbReference type="HOGENOM" id="CLU_2565698_0_0_2"/>
<name>Q8TPL1_METAC</name>
<evidence type="ECO:0000313" key="2">
    <source>
        <dbReference type="Proteomes" id="UP000002487"/>
    </source>
</evidence>
<dbReference type="InParanoid" id="Q8TPL1"/>
<keyword evidence="2" id="KW-1185">Reference proteome</keyword>
<sequence>MKNMKDGDRKVSISLCLKIKDAIFLDGEKGNKPMSAFLREIIESYIENLRDLKDSNDKEPAKIVSAVGTTVNAITVEGFEC</sequence>
<dbReference type="STRING" id="188937.MA_1898"/>
<dbReference type="EnsemblBacteria" id="AAM05303">
    <property type="protein sequence ID" value="AAM05303"/>
    <property type="gene ID" value="MA_1898"/>
</dbReference>
<dbReference type="EMBL" id="AE010299">
    <property type="protein sequence ID" value="AAM05303.1"/>
    <property type="molecule type" value="Genomic_DNA"/>
</dbReference>
<evidence type="ECO:0000313" key="1">
    <source>
        <dbReference type="EMBL" id="AAM05303.1"/>
    </source>
</evidence>
<dbReference type="KEGG" id="mac:MA_1898"/>
<dbReference type="Proteomes" id="UP000002487">
    <property type="component" value="Chromosome"/>
</dbReference>
<reference evidence="1 2" key="1">
    <citation type="journal article" date="2002" name="Genome Res.">
        <title>The genome of Methanosarcina acetivorans reveals extensive metabolic and physiological diversity.</title>
        <authorList>
            <person name="Galagan J.E."/>
            <person name="Nusbaum C."/>
            <person name="Roy A."/>
            <person name="Endrizzi M.G."/>
            <person name="Macdonald P."/>
            <person name="FitzHugh W."/>
            <person name="Calvo S."/>
            <person name="Engels R."/>
            <person name="Smirnov S."/>
            <person name="Atnoor D."/>
            <person name="Brown A."/>
            <person name="Allen N."/>
            <person name="Naylor J."/>
            <person name="Stange-Thomann N."/>
            <person name="DeArellano K."/>
            <person name="Johnson R."/>
            <person name="Linton L."/>
            <person name="McEwan P."/>
            <person name="McKernan K."/>
            <person name="Talamas J."/>
            <person name="Tirrell A."/>
            <person name="Ye W."/>
            <person name="Zimmer A."/>
            <person name="Barber R.D."/>
            <person name="Cann I."/>
            <person name="Graham D.E."/>
            <person name="Grahame D.A."/>
            <person name="Guss A."/>
            <person name="Hedderich R."/>
            <person name="Ingram-Smith C."/>
            <person name="Kuettner C.H."/>
            <person name="Krzycki J.A."/>
            <person name="Leigh J.A."/>
            <person name="Li W."/>
            <person name="Liu J."/>
            <person name="Mukhopadhyay B."/>
            <person name="Reeve J.N."/>
            <person name="Smith K."/>
            <person name="Springer T.A."/>
            <person name="Umayam L.A."/>
            <person name="White O."/>
            <person name="White R.H."/>
            <person name="de Macario E.C."/>
            <person name="Ferry J.G."/>
            <person name="Jarrell K.F."/>
            <person name="Jing H."/>
            <person name="Macario A.J.L."/>
            <person name="Paulsen I."/>
            <person name="Pritchett M."/>
            <person name="Sowers K.R."/>
            <person name="Swanson R.V."/>
            <person name="Zinder S.H."/>
            <person name="Lander E."/>
            <person name="Metcalf W.W."/>
            <person name="Birren B."/>
        </authorList>
    </citation>
    <scope>NUCLEOTIDE SEQUENCE [LARGE SCALE GENOMIC DNA]</scope>
    <source>
        <strain evidence="2">ATCC 35395 / DSM 2834 / JCM 12185 / C2A</strain>
    </source>
</reference>
<accession>Q8TPL1</accession>
<protein>
    <submittedName>
        <fullName evidence="1">Uncharacterized protein</fullName>
    </submittedName>
</protein>
<gene>
    <name evidence="1" type="ordered locus">MA_1898</name>
</gene>